<sequence>MSIDHSDPRSPVIVVAGDLTFTTAGPLRTAVDRVLDGRPAVLVLDFAGLLFIDSTGLSVIVHAWREGQPAGTLIRLRGTPRFLTTILDMTGVSSLLARPAPAPSAAVPEPPAGSA</sequence>
<name>A0A1C5GS92_9ACTN</name>
<dbReference type="Pfam" id="PF13466">
    <property type="entry name" value="STAS_2"/>
    <property type="match status" value="1"/>
</dbReference>
<dbReference type="AlphaFoldDB" id="A0A1C5GS92"/>
<accession>A0A1C5GS92</accession>
<dbReference type="InterPro" id="IPR036513">
    <property type="entry name" value="STAS_dom_sf"/>
</dbReference>
<dbReference type="Gene3D" id="3.30.750.24">
    <property type="entry name" value="STAS domain"/>
    <property type="match status" value="1"/>
</dbReference>
<dbReference type="InterPro" id="IPR002645">
    <property type="entry name" value="STAS_dom"/>
</dbReference>
<dbReference type="InterPro" id="IPR058548">
    <property type="entry name" value="MlaB-like_STAS"/>
</dbReference>
<evidence type="ECO:0000313" key="2">
    <source>
        <dbReference type="EMBL" id="SCG36648.1"/>
    </source>
</evidence>
<feature type="domain" description="STAS" evidence="1">
    <location>
        <begin position="12"/>
        <end position="96"/>
    </location>
</feature>
<proteinExistence type="predicted"/>
<protein>
    <submittedName>
        <fullName evidence="2">Anti-sigma B factor antagonist</fullName>
    </submittedName>
</protein>
<dbReference type="Proteomes" id="UP000198226">
    <property type="component" value="Chromosome I"/>
</dbReference>
<evidence type="ECO:0000259" key="1">
    <source>
        <dbReference type="PROSITE" id="PS50801"/>
    </source>
</evidence>
<evidence type="ECO:0000313" key="3">
    <source>
        <dbReference type="Proteomes" id="UP000198226"/>
    </source>
</evidence>
<reference evidence="3" key="1">
    <citation type="submission" date="2016-06" db="EMBL/GenBank/DDBJ databases">
        <authorList>
            <person name="Varghese N."/>
            <person name="Submissions Spin"/>
        </authorList>
    </citation>
    <scope>NUCLEOTIDE SEQUENCE [LARGE SCALE GENOMIC DNA]</scope>
    <source>
        <strain evidence="3">DSM 44983</strain>
    </source>
</reference>
<dbReference type="SUPFAM" id="SSF52091">
    <property type="entry name" value="SpoIIaa-like"/>
    <property type="match status" value="1"/>
</dbReference>
<gene>
    <name evidence="2" type="ORF">GA0070623_0229</name>
</gene>
<organism evidence="2 3">
    <name type="scientific">Micromonospora rifamycinica</name>
    <dbReference type="NCBI Taxonomy" id="291594"/>
    <lineage>
        <taxon>Bacteria</taxon>
        <taxon>Bacillati</taxon>
        <taxon>Actinomycetota</taxon>
        <taxon>Actinomycetes</taxon>
        <taxon>Micromonosporales</taxon>
        <taxon>Micromonosporaceae</taxon>
        <taxon>Micromonospora</taxon>
    </lineage>
</organism>
<keyword evidence="3" id="KW-1185">Reference proteome</keyword>
<dbReference type="PROSITE" id="PS50801">
    <property type="entry name" value="STAS"/>
    <property type="match status" value="1"/>
</dbReference>
<dbReference type="EMBL" id="LT607752">
    <property type="protein sequence ID" value="SCG36648.1"/>
    <property type="molecule type" value="Genomic_DNA"/>
</dbReference>
<dbReference type="CDD" id="cd07043">
    <property type="entry name" value="STAS_anti-anti-sigma_factors"/>
    <property type="match status" value="1"/>
</dbReference>